<reference evidence="1 2" key="1">
    <citation type="submission" date="2012-12" db="EMBL/GenBank/DDBJ databases">
        <title>Genome Assembly of Photobacterium sp. AK15.</title>
        <authorList>
            <person name="Khatri I."/>
            <person name="Vaidya B."/>
            <person name="Srinivas T.N.R."/>
            <person name="Subramanian S."/>
            <person name="Pinnaka A."/>
        </authorList>
    </citation>
    <scope>NUCLEOTIDE SEQUENCE [LARGE SCALE GENOMIC DNA]</scope>
    <source>
        <strain evidence="1 2">AK15</strain>
    </source>
</reference>
<proteinExistence type="predicted"/>
<accession>L8JBN8</accession>
<keyword evidence="2" id="KW-1185">Reference proteome</keyword>
<dbReference type="PATRIC" id="fig|1056511.3.peg.1707"/>
<organism evidence="1 2">
    <name type="scientific">Photobacterium marinum</name>
    <dbReference type="NCBI Taxonomy" id="1056511"/>
    <lineage>
        <taxon>Bacteria</taxon>
        <taxon>Pseudomonadati</taxon>
        <taxon>Pseudomonadota</taxon>
        <taxon>Gammaproteobacteria</taxon>
        <taxon>Vibrionales</taxon>
        <taxon>Vibrionaceae</taxon>
        <taxon>Photobacterium</taxon>
    </lineage>
</organism>
<protein>
    <submittedName>
        <fullName evidence="1">Uncharacterized protein</fullName>
    </submittedName>
</protein>
<dbReference type="RefSeq" id="WP_007464555.1">
    <property type="nucleotide sequence ID" value="NZ_AMZO01000009.1"/>
</dbReference>
<sequence length="42" mass="4919">MSRLWLVIKALLSPVQGEVKNKRKVIYSEELPDFIKKDLGLY</sequence>
<evidence type="ECO:0000313" key="1">
    <source>
        <dbReference type="EMBL" id="ELR66231.1"/>
    </source>
</evidence>
<dbReference type="Proteomes" id="UP000011134">
    <property type="component" value="Unassembled WGS sequence"/>
</dbReference>
<comment type="caution">
    <text evidence="1">The sequence shown here is derived from an EMBL/GenBank/DDBJ whole genome shotgun (WGS) entry which is preliminary data.</text>
</comment>
<gene>
    <name evidence="1" type="ORF">C942_04893</name>
</gene>
<name>L8JBN8_9GAMM</name>
<dbReference type="EMBL" id="AMZO01000009">
    <property type="protein sequence ID" value="ELR66231.1"/>
    <property type="molecule type" value="Genomic_DNA"/>
</dbReference>
<dbReference type="AlphaFoldDB" id="L8JBN8"/>
<evidence type="ECO:0000313" key="2">
    <source>
        <dbReference type="Proteomes" id="UP000011134"/>
    </source>
</evidence>